<name>A0ABQ5N4E7_9CLOT</name>
<feature type="transmembrane region" description="Helical" evidence="10">
    <location>
        <begin position="6"/>
        <end position="25"/>
    </location>
</feature>
<organism evidence="12 13">
    <name type="scientific">Clostridium omnivorum</name>
    <dbReference type="NCBI Taxonomy" id="1604902"/>
    <lineage>
        <taxon>Bacteria</taxon>
        <taxon>Bacillati</taxon>
        <taxon>Bacillota</taxon>
        <taxon>Clostridia</taxon>
        <taxon>Eubacteriales</taxon>
        <taxon>Clostridiaceae</taxon>
        <taxon>Clostridium</taxon>
    </lineage>
</organism>
<dbReference type="SMART" id="SM00387">
    <property type="entry name" value="HATPase_c"/>
    <property type="match status" value="1"/>
</dbReference>
<comment type="caution">
    <text evidence="12">The sequence shown here is derived from an EMBL/GenBank/DDBJ whole genome shotgun (WGS) entry which is preliminary data.</text>
</comment>
<dbReference type="InterPro" id="IPR005467">
    <property type="entry name" value="His_kinase_dom"/>
</dbReference>
<dbReference type="Proteomes" id="UP001208567">
    <property type="component" value="Unassembled WGS sequence"/>
</dbReference>
<evidence type="ECO:0000256" key="3">
    <source>
        <dbReference type="ARBA" id="ARBA00022553"/>
    </source>
</evidence>
<feature type="transmembrane region" description="Helical" evidence="10">
    <location>
        <begin position="123"/>
        <end position="139"/>
    </location>
</feature>
<evidence type="ECO:0000256" key="7">
    <source>
        <dbReference type="ARBA" id="ARBA00022840"/>
    </source>
</evidence>
<evidence type="ECO:0000256" key="8">
    <source>
        <dbReference type="ARBA" id="ARBA00023012"/>
    </source>
</evidence>
<keyword evidence="8" id="KW-0902">Two-component regulatory system</keyword>
<feature type="coiled-coil region" evidence="9">
    <location>
        <begin position="207"/>
        <end position="237"/>
    </location>
</feature>
<dbReference type="SUPFAM" id="SSF55874">
    <property type="entry name" value="ATPase domain of HSP90 chaperone/DNA topoisomerase II/histidine kinase"/>
    <property type="match status" value="1"/>
</dbReference>
<protein>
    <recommendedName>
        <fullName evidence="2">histidine kinase</fullName>
        <ecNumber evidence="2">2.7.13.3</ecNumber>
    </recommendedName>
</protein>
<evidence type="ECO:0000256" key="5">
    <source>
        <dbReference type="ARBA" id="ARBA00022741"/>
    </source>
</evidence>
<evidence type="ECO:0000313" key="13">
    <source>
        <dbReference type="Proteomes" id="UP001208567"/>
    </source>
</evidence>
<dbReference type="Gene3D" id="3.30.565.10">
    <property type="entry name" value="Histidine kinase-like ATPase, C-terminal domain"/>
    <property type="match status" value="1"/>
</dbReference>
<keyword evidence="5" id="KW-0547">Nucleotide-binding</keyword>
<dbReference type="InterPro" id="IPR003594">
    <property type="entry name" value="HATPase_dom"/>
</dbReference>
<proteinExistence type="predicted"/>
<keyword evidence="7" id="KW-0067">ATP-binding</keyword>
<dbReference type="EMBL" id="BRXR01000001">
    <property type="protein sequence ID" value="GLC30075.1"/>
    <property type="molecule type" value="Genomic_DNA"/>
</dbReference>
<gene>
    <name evidence="12" type="ORF">bsdE14_14850</name>
</gene>
<keyword evidence="10" id="KW-0472">Membrane</keyword>
<keyword evidence="6" id="KW-0418">Kinase</keyword>
<keyword evidence="10" id="KW-0812">Transmembrane</keyword>
<evidence type="ECO:0000256" key="2">
    <source>
        <dbReference type="ARBA" id="ARBA00012438"/>
    </source>
</evidence>
<evidence type="ECO:0000256" key="6">
    <source>
        <dbReference type="ARBA" id="ARBA00022777"/>
    </source>
</evidence>
<comment type="catalytic activity">
    <reaction evidence="1">
        <text>ATP + protein L-histidine = ADP + protein N-phospho-L-histidine.</text>
        <dbReference type="EC" id="2.7.13.3"/>
    </reaction>
</comment>
<accession>A0ABQ5N4E7</accession>
<dbReference type="PANTHER" id="PTHR43065">
    <property type="entry name" value="SENSOR HISTIDINE KINASE"/>
    <property type="match status" value="1"/>
</dbReference>
<evidence type="ECO:0000259" key="11">
    <source>
        <dbReference type="PROSITE" id="PS50109"/>
    </source>
</evidence>
<keyword evidence="9" id="KW-0175">Coiled coil</keyword>
<dbReference type="EC" id="2.7.13.3" evidence="2"/>
<feature type="transmembrane region" description="Helical" evidence="10">
    <location>
        <begin position="159"/>
        <end position="180"/>
    </location>
</feature>
<keyword evidence="3" id="KW-0597">Phosphoprotein</keyword>
<evidence type="ECO:0000256" key="4">
    <source>
        <dbReference type="ARBA" id="ARBA00022679"/>
    </source>
</evidence>
<dbReference type="PANTHER" id="PTHR43065:SF10">
    <property type="entry name" value="PEROXIDE STRESS-ACTIVATED HISTIDINE KINASE MAK3"/>
    <property type="match status" value="1"/>
</dbReference>
<dbReference type="InterPro" id="IPR036890">
    <property type="entry name" value="HATPase_C_sf"/>
</dbReference>
<keyword evidence="13" id="KW-1185">Reference proteome</keyword>
<sequence>MLLKVFDILTTILQTLIFVWTPNSIASRDNKLSKVKYYAFMVTVFADIVFFTYSGINGPLANFLMMFVVLLLTIIFYRKHIVDGFLGFGLAYTIIVLVSYFLTTVYQNAIAKLSLPISDDLKLIFAIYIPGWILYFLVYKFRKYIFNTAISLKGLKHSLVYILLLDYALLFLDTLHMEWITESMGVMFKASLYLAAFIGFVFATVYYAKINDKSKEVELLNEALNEKITELKKIKHDYGSEISSLYGLYQMGKMDRIGALLKGIVERYQGVNPAINLSVQATPLVASVLNYAVNEGVNVIVFDGGDYDNLTITENELLKLLSNIVRNSVDVLKTHMNPTIKFKSYSIYEGVIISISNNGPEIPKEIKQKIFEAGFSTKDNKSGDRGFGLSIVADIMKKCNGHISIDSDKEWTEFKIEIPYKQ</sequence>
<dbReference type="PROSITE" id="PS50109">
    <property type="entry name" value="HIS_KIN"/>
    <property type="match status" value="1"/>
</dbReference>
<dbReference type="PRINTS" id="PR00344">
    <property type="entry name" value="BCTRLSENSOR"/>
</dbReference>
<dbReference type="RefSeq" id="WP_264849341.1">
    <property type="nucleotide sequence ID" value="NZ_BRXR01000001.1"/>
</dbReference>
<evidence type="ECO:0000256" key="10">
    <source>
        <dbReference type="SAM" id="Phobius"/>
    </source>
</evidence>
<keyword evidence="10" id="KW-1133">Transmembrane helix</keyword>
<evidence type="ECO:0000256" key="9">
    <source>
        <dbReference type="SAM" id="Coils"/>
    </source>
</evidence>
<feature type="transmembrane region" description="Helical" evidence="10">
    <location>
        <begin position="37"/>
        <end position="54"/>
    </location>
</feature>
<reference evidence="12 13" key="1">
    <citation type="journal article" date="2024" name="Int. J. Syst. Evol. Microbiol.">
        <title>Clostridium omnivorum sp. nov., isolated from anoxic soil under the treatment of reductive soil disinfestation.</title>
        <authorList>
            <person name="Ueki A."/>
            <person name="Tonouchi A."/>
            <person name="Kaku N."/>
            <person name="Honma S."/>
            <person name="Ueki K."/>
        </authorList>
    </citation>
    <scope>NUCLEOTIDE SEQUENCE [LARGE SCALE GENOMIC DNA]</scope>
    <source>
        <strain evidence="12 13">E14</strain>
    </source>
</reference>
<dbReference type="InterPro" id="IPR004358">
    <property type="entry name" value="Sig_transdc_His_kin-like_C"/>
</dbReference>
<feature type="transmembrane region" description="Helical" evidence="10">
    <location>
        <begin position="60"/>
        <end position="77"/>
    </location>
</feature>
<feature type="transmembrane region" description="Helical" evidence="10">
    <location>
        <begin position="84"/>
        <end position="103"/>
    </location>
</feature>
<evidence type="ECO:0000313" key="12">
    <source>
        <dbReference type="EMBL" id="GLC30075.1"/>
    </source>
</evidence>
<keyword evidence="4" id="KW-0808">Transferase</keyword>
<dbReference type="Pfam" id="PF02518">
    <property type="entry name" value="HATPase_c"/>
    <property type="match status" value="1"/>
</dbReference>
<evidence type="ECO:0000256" key="1">
    <source>
        <dbReference type="ARBA" id="ARBA00000085"/>
    </source>
</evidence>
<feature type="transmembrane region" description="Helical" evidence="10">
    <location>
        <begin position="186"/>
        <end position="208"/>
    </location>
</feature>
<feature type="domain" description="Histidine kinase" evidence="11">
    <location>
        <begin position="316"/>
        <end position="422"/>
    </location>
</feature>